<dbReference type="EMBL" id="GBRH01212000">
    <property type="protein sequence ID" value="JAD85895.1"/>
    <property type="molecule type" value="Transcribed_RNA"/>
</dbReference>
<sequence length="106" mass="12790">MDRDWEMLFPLTTLKKIPRYMSDHNPMIIETKQQKKRSSKPFCFELSWLQHPDFLPKVKEIWEKPIKSNSSISTWIIKIRRVKKYLKGWGDNNKGVIKKSEKKVTR</sequence>
<dbReference type="AlphaFoldDB" id="A0A0A9DJR2"/>
<evidence type="ECO:0000313" key="1">
    <source>
        <dbReference type="EMBL" id="JAD85895.1"/>
    </source>
</evidence>
<reference evidence="1" key="2">
    <citation type="journal article" date="2015" name="Data Brief">
        <title>Shoot transcriptome of the giant reed, Arundo donax.</title>
        <authorList>
            <person name="Barrero R.A."/>
            <person name="Guerrero F.D."/>
            <person name="Moolhuijzen P."/>
            <person name="Goolsby J.A."/>
            <person name="Tidwell J."/>
            <person name="Bellgard S.E."/>
            <person name="Bellgard M.I."/>
        </authorList>
    </citation>
    <scope>NUCLEOTIDE SEQUENCE</scope>
    <source>
        <tissue evidence="1">Shoot tissue taken approximately 20 cm above the soil surface</tissue>
    </source>
</reference>
<name>A0A0A9DJR2_ARUDO</name>
<dbReference type="PANTHER" id="PTHR33710">
    <property type="entry name" value="BNAC02G09200D PROTEIN"/>
    <property type="match status" value="1"/>
</dbReference>
<dbReference type="PANTHER" id="PTHR33710:SF72">
    <property type="entry name" value="OS04G0204200 PROTEIN"/>
    <property type="match status" value="1"/>
</dbReference>
<protein>
    <submittedName>
        <fullName evidence="1">Uncharacterized protein</fullName>
    </submittedName>
</protein>
<proteinExistence type="predicted"/>
<reference evidence="1" key="1">
    <citation type="submission" date="2014-09" db="EMBL/GenBank/DDBJ databases">
        <authorList>
            <person name="Magalhaes I.L.F."/>
            <person name="Oliveira U."/>
            <person name="Santos F.R."/>
            <person name="Vidigal T.H.D.A."/>
            <person name="Brescovit A.D."/>
            <person name="Santos A.J."/>
        </authorList>
    </citation>
    <scope>NUCLEOTIDE SEQUENCE</scope>
    <source>
        <tissue evidence="1">Shoot tissue taken approximately 20 cm above the soil surface</tissue>
    </source>
</reference>
<organism evidence="1">
    <name type="scientific">Arundo donax</name>
    <name type="common">Giant reed</name>
    <name type="synonym">Donax arundinaceus</name>
    <dbReference type="NCBI Taxonomy" id="35708"/>
    <lineage>
        <taxon>Eukaryota</taxon>
        <taxon>Viridiplantae</taxon>
        <taxon>Streptophyta</taxon>
        <taxon>Embryophyta</taxon>
        <taxon>Tracheophyta</taxon>
        <taxon>Spermatophyta</taxon>
        <taxon>Magnoliopsida</taxon>
        <taxon>Liliopsida</taxon>
        <taxon>Poales</taxon>
        <taxon>Poaceae</taxon>
        <taxon>PACMAD clade</taxon>
        <taxon>Arundinoideae</taxon>
        <taxon>Arundineae</taxon>
        <taxon>Arundo</taxon>
    </lineage>
</organism>
<accession>A0A0A9DJR2</accession>